<feature type="non-terminal residue" evidence="2">
    <location>
        <position position="1"/>
    </location>
</feature>
<evidence type="ECO:0000313" key="3">
    <source>
        <dbReference type="Proteomes" id="UP001448207"/>
    </source>
</evidence>
<evidence type="ECO:0000256" key="1">
    <source>
        <dbReference type="SAM" id="MobiDB-lite"/>
    </source>
</evidence>
<feature type="non-terminal residue" evidence="2">
    <location>
        <position position="106"/>
    </location>
</feature>
<evidence type="ECO:0000313" key="2">
    <source>
        <dbReference type="EMBL" id="KAL0092850.1"/>
    </source>
</evidence>
<proteinExistence type="predicted"/>
<dbReference type="EMBL" id="JBCLYO010000002">
    <property type="protein sequence ID" value="KAL0092850.1"/>
    <property type="molecule type" value="Genomic_DNA"/>
</dbReference>
<organism evidence="2 3">
    <name type="scientific">Phycomyces blakesleeanus</name>
    <dbReference type="NCBI Taxonomy" id="4837"/>
    <lineage>
        <taxon>Eukaryota</taxon>
        <taxon>Fungi</taxon>
        <taxon>Fungi incertae sedis</taxon>
        <taxon>Mucoromycota</taxon>
        <taxon>Mucoromycotina</taxon>
        <taxon>Mucoromycetes</taxon>
        <taxon>Mucorales</taxon>
        <taxon>Phycomycetaceae</taxon>
        <taxon>Phycomyces</taxon>
    </lineage>
</organism>
<protein>
    <submittedName>
        <fullName evidence="2">Uncharacterized protein</fullName>
    </submittedName>
</protein>
<comment type="caution">
    <text evidence="2">The sequence shown here is derived from an EMBL/GenBank/DDBJ whole genome shotgun (WGS) entry which is preliminary data.</text>
</comment>
<accession>A0ABR3BBX8</accession>
<feature type="region of interest" description="Disordered" evidence="1">
    <location>
        <begin position="80"/>
        <end position="106"/>
    </location>
</feature>
<sequence>YKTSSCCSICPTGEMENFKKNANRRPFQREKFPNVLCHGLLKCKNEACLVNGKRRLFNRDTVTALNFRLILNSLREEDRRPPRFIRTAKRQNTEEGSSKKKVKKNT</sequence>
<name>A0ABR3BBX8_PHYBL</name>
<dbReference type="Proteomes" id="UP001448207">
    <property type="component" value="Unassembled WGS sequence"/>
</dbReference>
<gene>
    <name evidence="2" type="ORF">J3Q64DRAFT_1612086</name>
</gene>
<reference evidence="2 3" key="1">
    <citation type="submission" date="2024-04" db="EMBL/GenBank/DDBJ databases">
        <title>Symmetric and asymmetric DNA N6-adenine methylation regulates different biological responses in Mucorales.</title>
        <authorList>
            <consortium name="Lawrence Berkeley National Laboratory"/>
            <person name="Lax C."/>
            <person name="Mondo S.J."/>
            <person name="Osorio-Concepcion M."/>
            <person name="Muszewska A."/>
            <person name="Corrochano-Luque M."/>
            <person name="Gutierrez G."/>
            <person name="Riley R."/>
            <person name="Lipzen A."/>
            <person name="Guo J."/>
            <person name="Hundley H."/>
            <person name="Amirebrahimi M."/>
            <person name="Ng V."/>
            <person name="Lorenzo-Gutierrez D."/>
            <person name="Binder U."/>
            <person name="Yang J."/>
            <person name="Song Y."/>
            <person name="Canovas D."/>
            <person name="Navarro E."/>
            <person name="Freitag M."/>
            <person name="Gabaldon T."/>
            <person name="Grigoriev I.V."/>
            <person name="Corrochano L.M."/>
            <person name="Nicolas F.E."/>
            <person name="Garre V."/>
        </authorList>
    </citation>
    <scope>NUCLEOTIDE SEQUENCE [LARGE SCALE GENOMIC DNA]</scope>
    <source>
        <strain evidence="2 3">L51</strain>
    </source>
</reference>
<keyword evidence="3" id="KW-1185">Reference proteome</keyword>